<accession>A0ABT7NHE6</accession>
<dbReference type="RefSeq" id="WP_286662481.1">
    <property type="nucleotide sequence ID" value="NZ_JASZYV010000007.1"/>
</dbReference>
<organism evidence="1 2">
    <name type="scientific">Variovorax dokdonensis</name>
    <dbReference type="NCBI Taxonomy" id="344883"/>
    <lineage>
        <taxon>Bacteria</taxon>
        <taxon>Pseudomonadati</taxon>
        <taxon>Pseudomonadota</taxon>
        <taxon>Betaproteobacteria</taxon>
        <taxon>Burkholderiales</taxon>
        <taxon>Comamonadaceae</taxon>
        <taxon>Variovorax</taxon>
    </lineage>
</organism>
<gene>
    <name evidence="1" type="ORF">QTH91_22900</name>
</gene>
<comment type="caution">
    <text evidence="1">The sequence shown here is derived from an EMBL/GenBank/DDBJ whole genome shotgun (WGS) entry which is preliminary data.</text>
</comment>
<sequence length="172" mass="19203">MPADPSLPVVAGADLPEGSFSGPQAFAQRIRDAIEASAGAGWREVYWSDPDFVDWPLGERAVADALQRWAGAGRRLVLVAQDYGVFERHHARFVTWRRMWSHIVEARVCKGPGLPEVPSGIWTPDWHLRRLDIERCHGVSGSDALGRRQLRENLDECLRHSRAGFPVTTLGL</sequence>
<reference evidence="1" key="1">
    <citation type="submission" date="2023-06" db="EMBL/GenBank/DDBJ databases">
        <authorList>
            <person name="Jiang Y."/>
            <person name="Liu Q."/>
        </authorList>
    </citation>
    <scope>NUCLEOTIDE SEQUENCE</scope>
    <source>
        <strain evidence="1">CGMCC 1.12089</strain>
    </source>
</reference>
<dbReference type="Proteomes" id="UP001174908">
    <property type="component" value="Unassembled WGS sequence"/>
</dbReference>
<evidence type="ECO:0000313" key="2">
    <source>
        <dbReference type="Proteomes" id="UP001174908"/>
    </source>
</evidence>
<keyword evidence="2" id="KW-1185">Reference proteome</keyword>
<evidence type="ECO:0008006" key="3">
    <source>
        <dbReference type="Google" id="ProtNLM"/>
    </source>
</evidence>
<evidence type="ECO:0000313" key="1">
    <source>
        <dbReference type="EMBL" id="MDM0047358.1"/>
    </source>
</evidence>
<protein>
    <recommendedName>
        <fullName evidence="3">TIR domain-containing protein</fullName>
    </recommendedName>
</protein>
<dbReference type="EMBL" id="JASZYV010000007">
    <property type="protein sequence ID" value="MDM0047358.1"/>
    <property type="molecule type" value="Genomic_DNA"/>
</dbReference>
<proteinExistence type="predicted"/>
<name>A0ABT7NHE6_9BURK</name>